<sequence length="239" mass="28128">MKNKELINIGAQAPAPSKDYCQLILDHDYIILRRWKVTLRGDSDNRFPSEIKDTYEDFAHDENIQRGIYSVFGKDMYDYIANIIERKKLDLLDRLPDRILAKIVAKLALEDISKLSQVNSHFRQICKSDKVWIKLYKQYYSKEITPELRQLAESSENGWRKLFFTNKLKLQLELRRQAKKSANDDQAYTSRTSRSINDESRSRTRNSKSVSGYNDDDDLIINSSMKSKLRYSTFLTEDY</sequence>
<dbReference type="PROSITE" id="PS50181">
    <property type="entry name" value="FBOX"/>
    <property type="match status" value="1"/>
</dbReference>
<protein>
    <recommendedName>
        <fullName evidence="2">F-box domain-containing protein</fullName>
    </recommendedName>
</protein>
<evidence type="ECO:0000313" key="4">
    <source>
        <dbReference type="Proteomes" id="UP000663879"/>
    </source>
</evidence>
<dbReference type="Pfam" id="PF12937">
    <property type="entry name" value="F-box-like"/>
    <property type="match status" value="1"/>
</dbReference>
<dbReference type="Proteomes" id="UP000663879">
    <property type="component" value="Unassembled WGS sequence"/>
</dbReference>
<name>A0A814LZK5_9BILA</name>
<comment type="caution">
    <text evidence="3">The sequence shown here is derived from an EMBL/GenBank/DDBJ whole genome shotgun (WGS) entry which is preliminary data.</text>
</comment>
<evidence type="ECO:0000313" key="3">
    <source>
        <dbReference type="EMBL" id="CAF1071295.1"/>
    </source>
</evidence>
<organism evidence="3 4">
    <name type="scientific">Brachionus calyciflorus</name>
    <dbReference type="NCBI Taxonomy" id="104777"/>
    <lineage>
        <taxon>Eukaryota</taxon>
        <taxon>Metazoa</taxon>
        <taxon>Spiralia</taxon>
        <taxon>Gnathifera</taxon>
        <taxon>Rotifera</taxon>
        <taxon>Eurotatoria</taxon>
        <taxon>Monogononta</taxon>
        <taxon>Pseudotrocha</taxon>
        <taxon>Ploima</taxon>
        <taxon>Brachionidae</taxon>
        <taxon>Brachionus</taxon>
    </lineage>
</organism>
<feature type="domain" description="F-box" evidence="2">
    <location>
        <begin position="89"/>
        <end position="135"/>
    </location>
</feature>
<proteinExistence type="predicted"/>
<dbReference type="Gene3D" id="1.20.1280.50">
    <property type="match status" value="1"/>
</dbReference>
<evidence type="ECO:0000256" key="1">
    <source>
        <dbReference type="SAM" id="MobiDB-lite"/>
    </source>
</evidence>
<accession>A0A814LZK5</accession>
<gene>
    <name evidence="3" type="ORF">OXX778_LOCUS19740</name>
</gene>
<dbReference type="AlphaFoldDB" id="A0A814LZK5"/>
<feature type="region of interest" description="Disordered" evidence="1">
    <location>
        <begin position="181"/>
        <end position="210"/>
    </location>
</feature>
<dbReference type="SUPFAM" id="SSF81383">
    <property type="entry name" value="F-box domain"/>
    <property type="match status" value="1"/>
</dbReference>
<dbReference type="SMART" id="SM00256">
    <property type="entry name" value="FBOX"/>
    <property type="match status" value="1"/>
</dbReference>
<dbReference type="OrthoDB" id="3219396at2759"/>
<reference evidence="3" key="1">
    <citation type="submission" date="2021-02" db="EMBL/GenBank/DDBJ databases">
        <authorList>
            <person name="Nowell W R."/>
        </authorList>
    </citation>
    <scope>NUCLEOTIDE SEQUENCE</scope>
    <source>
        <strain evidence="3">Ploen Becks lab</strain>
    </source>
</reference>
<evidence type="ECO:0000259" key="2">
    <source>
        <dbReference type="PROSITE" id="PS50181"/>
    </source>
</evidence>
<dbReference type="InterPro" id="IPR036047">
    <property type="entry name" value="F-box-like_dom_sf"/>
</dbReference>
<dbReference type="EMBL" id="CAJNOC010006148">
    <property type="protein sequence ID" value="CAF1071295.1"/>
    <property type="molecule type" value="Genomic_DNA"/>
</dbReference>
<keyword evidence="4" id="KW-1185">Reference proteome</keyword>
<dbReference type="InterPro" id="IPR001810">
    <property type="entry name" value="F-box_dom"/>
</dbReference>
<feature type="compositionally biased region" description="Polar residues" evidence="1">
    <location>
        <begin position="184"/>
        <end position="195"/>
    </location>
</feature>